<dbReference type="Pfam" id="PF13201">
    <property type="entry name" value="PCMD"/>
    <property type="match status" value="1"/>
</dbReference>
<proteinExistence type="predicted"/>
<organism evidence="3 4">
    <name type="scientific">Xylanibacter caecicola</name>
    <dbReference type="NCBI Taxonomy" id="2736294"/>
    <lineage>
        <taxon>Bacteria</taxon>
        <taxon>Pseudomonadati</taxon>
        <taxon>Bacteroidota</taxon>
        <taxon>Bacteroidia</taxon>
        <taxon>Bacteroidales</taxon>
        <taxon>Prevotellaceae</taxon>
        <taxon>Xylanibacter</taxon>
    </lineage>
</organism>
<accession>A0ABX2AZD4</accession>
<feature type="chain" id="PRO_5045618342" evidence="1">
    <location>
        <begin position="22"/>
        <end position="382"/>
    </location>
</feature>
<dbReference type="RefSeq" id="WP_172343496.1">
    <property type="nucleotide sequence ID" value="NZ_CASYYZ010000017.1"/>
</dbReference>
<evidence type="ECO:0000256" key="1">
    <source>
        <dbReference type="SAM" id="SignalP"/>
    </source>
</evidence>
<name>A0ABX2AZD4_9BACT</name>
<dbReference type="Gene3D" id="2.60.120.890">
    <property type="entry name" value="BT2081, beta-jelly-roll domain"/>
    <property type="match status" value="1"/>
</dbReference>
<comment type="caution">
    <text evidence="3">The sequence shown here is derived from an EMBL/GenBank/DDBJ whole genome shotgun (WGS) entry which is preliminary data.</text>
</comment>
<gene>
    <name evidence="3" type="ORF">HPS54_00265</name>
</gene>
<evidence type="ECO:0000259" key="2">
    <source>
        <dbReference type="Pfam" id="PF13201"/>
    </source>
</evidence>
<dbReference type="InterPro" id="IPR025112">
    <property type="entry name" value="PCMD"/>
</dbReference>
<protein>
    <submittedName>
        <fullName evidence="3">PCMD domain-containing protein</fullName>
    </submittedName>
</protein>
<feature type="signal peptide" evidence="1">
    <location>
        <begin position="1"/>
        <end position="21"/>
    </location>
</feature>
<evidence type="ECO:0000313" key="3">
    <source>
        <dbReference type="EMBL" id="NPE23963.1"/>
    </source>
</evidence>
<sequence>MIRLRLVVAASFCMLLSSCFKDEPLNAECDILEAYVHVENPSETFFNPTDTLVKVTSEANSVTFKVRKSADITRLAPVFRLTEGAVINPESGSIHDFSDGSVTYTVTSQNGEWSRMYSVVFQPSVQTVTDVMPFDFEWFYLDSSGKYYIWNDKKEDGSDADNWATGNPGFKLSRGSAAPDEYPTVPWSDGYDGTAVKLETKSTGALGVLVNKRIAAGNLFLGSFNIGMALTNTLKATRFGVPFDRKPLKFTGYYKYKPGEKFQDEKGNIIEGKTDRASVYAVLYRNHDANGNDVVLYGDDVMTNENIVAVARVSEIKTTDTWTLFEADFEYKCEIDESLVNENGYNLAVVFSSSEDGDLFRGAIGSTLIVDKVRIECEKIQE</sequence>
<feature type="domain" description="Putative carbohydrate metabolism" evidence="2">
    <location>
        <begin position="136"/>
        <end position="375"/>
    </location>
</feature>
<keyword evidence="1" id="KW-0732">Signal</keyword>
<dbReference type="InterPro" id="IPR038653">
    <property type="entry name" value="Put_CMD_sf"/>
</dbReference>
<dbReference type="Proteomes" id="UP000820977">
    <property type="component" value="Unassembled WGS sequence"/>
</dbReference>
<keyword evidence="4" id="KW-1185">Reference proteome</keyword>
<dbReference type="PROSITE" id="PS51257">
    <property type="entry name" value="PROKAR_LIPOPROTEIN"/>
    <property type="match status" value="1"/>
</dbReference>
<dbReference type="Gene3D" id="2.60.40.2340">
    <property type="match status" value="1"/>
</dbReference>
<dbReference type="EMBL" id="JABKKJ010000001">
    <property type="protein sequence ID" value="NPE23963.1"/>
    <property type="molecule type" value="Genomic_DNA"/>
</dbReference>
<evidence type="ECO:0000313" key="4">
    <source>
        <dbReference type="Proteomes" id="UP000820977"/>
    </source>
</evidence>
<reference evidence="3 4" key="1">
    <citation type="submission" date="2020-05" db="EMBL/GenBank/DDBJ databases">
        <title>Distinct polysaccharide utilization as determinants for interspecies competition between intestinal Prevotella spp.</title>
        <authorList>
            <person name="Galvez E.J.C."/>
            <person name="Iljazovic A."/>
            <person name="Strowig T."/>
        </authorList>
    </citation>
    <scope>NUCLEOTIDE SEQUENCE [LARGE SCALE GENOMIC DNA]</scope>
    <source>
        <strain evidence="3 4">PCHR</strain>
    </source>
</reference>